<comment type="subcellular location">
    <subcellularLocation>
        <location evidence="1">Plastid</location>
        <location evidence="1">Chloroplast</location>
    </subcellularLocation>
</comment>
<dbReference type="OMA" id="YHERSID"/>
<evidence type="ECO:0000313" key="8">
    <source>
        <dbReference type="Proteomes" id="UP000072904"/>
    </source>
</evidence>
<accession>A0A078KB58</accession>
<dbReference type="GO" id="GO:0015031">
    <property type="term" value="P:protein transport"/>
    <property type="evidence" value="ECO:0007669"/>
    <property type="project" value="InterPro"/>
</dbReference>
<evidence type="ECO:0000256" key="4">
    <source>
        <dbReference type="SAM" id="SignalP"/>
    </source>
</evidence>
<keyword evidence="3" id="KW-0934">Plastid</keyword>
<evidence type="ECO:0000256" key="1">
    <source>
        <dbReference type="ARBA" id="ARBA00004229"/>
    </source>
</evidence>
<keyword evidence="4" id="KW-0732">Signal</keyword>
<sequence>MYFLFLLFMFNVLVEGIKINNSFKGNGNILTGNNLILKKNLVGNKLCMIKNRMNIFFWKKKYHERPIDEKLSVIPVYIITNNNNSPYIFNEQDRQICYMFLCPNEAENMLNEIIKSNGMQNRNNIKLYNINMQKAYELIKEFMHLKKLESQNSDIKNNIVYWKLIPSKRQAQNALVFLSYKKKSELIFPVFYVDGFYVNKDRANIIPLFFDIEDLRDALNKKGVKSYKIKVLNFVDLIFSENHKSFGFVPSSKSLEYLDKLNKLGIRKSYF</sequence>
<reference evidence="7 8" key="1">
    <citation type="journal article" date="2014" name="BMC Biol.">
        <title>A comprehensive evaluation of rodent malaria parasite genomes and gene expression.</title>
        <authorList>
            <person name="Otto T.D."/>
            <person name="Bohme U."/>
            <person name="Jackson A.P."/>
            <person name="Hunt M."/>
            <person name="Franke-Fayard B."/>
            <person name="Hoeijmakers W.A."/>
            <person name="Religa A.A."/>
            <person name="Robertson L."/>
            <person name="Sanders M."/>
            <person name="Ogun S.A."/>
            <person name="Cunningham D."/>
            <person name="Erhart A."/>
            <person name="Billker O."/>
            <person name="Khan S.M."/>
            <person name="Stunnenberg H.G."/>
            <person name="Langhorne J."/>
            <person name="Holder A.A."/>
            <person name="Waters A.P."/>
            <person name="Newbold C.I."/>
            <person name="Pain A."/>
            <person name="Berriman M."/>
            <person name="Janse C.J."/>
        </authorList>
    </citation>
    <scope>NUCLEOTIDE SEQUENCE [LARGE SCALE GENOMIC DNA]</scope>
    <source>
        <strain evidence="6 7">17X</strain>
        <strain evidence="5 8">YM</strain>
    </source>
</reference>
<evidence type="ECO:0000313" key="6">
    <source>
        <dbReference type="EMBL" id="VTZ80268.1"/>
    </source>
</evidence>
<dbReference type="GO" id="GO:0009507">
    <property type="term" value="C:chloroplast"/>
    <property type="evidence" value="ECO:0007669"/>
    <property type="project" value="UniProtKB-SubCell"/>
</dbReference>
<dbReference type="Pfam" id="PF04278">
    <property type="entry name" value="Tic22"/>
    <property type="match status" value="1"/>
</dbReference>
<feature type="signal peptide" evidence="4">
    <location>
        <begin position="1"/>
        <end position="16"/>
    </location>
</feature>
<dbReference type="Gene3D" id="3.40.1350.100">
    <property type="match status" value="2"/>
</dbReference>
<reference evidence="5" key="3">
    <citation type="submission" date="2014-05" db="EMBL/GenBank/DDBJ databases">
        <authorList>
            <person name="Aslett A.Martin."/>
            <person name="De Silva Nishadi"/>
        </authorList>
    </citation>
    <scope>NUCLEOTIDE SEQUENCE</scope>
    <source>
        <strain evidence="5">YM</strain>
    </source>
</reference>
<dbReference type="PANTHER" id="PTHR33926:SF4">
    <property type="entry name" value="PROTEIN TIC 22, CHLOROPLASTIC"/>
    <property type="match status" value="1"/>
</dbReference>
<dbReference type="PANTHER" id="PTHR33926">
    <property type="entry name" value="PROTEIN TIC 22, CHLOROPLASTIC"/>
    <property type="match status" value="1"/>
</dbReference>
<evidence type="ECO:0000313" key="7">
    <source>
        <dbReference type="Proteomes" id="UP000072874"/>
    </source>
</evidence>
<dbReference type="EMBL" id="LM993666">
    <property type="protein sequence ID" value="VTZ80268.1"/>
    <property type="molecule type" value="Genomic_DNA"/>
</dbReference>
<reference evidence="6" key="4">
    <citation type="submission" date="2019-05" db="EMBL/GenBank/DDBJ databases">
        <authorList>
            <consortium name="Pathogen Informatics"/>
        </authorList>
    </citation>
    <scope>NUCLEOTIDE SEQUENCE</scope>
    <source>
        <strain evidence="6">17X</strain>
    </source>
</reference>
<dbReference type="EMBL" id="LK934640">
    <property type="protein sequence ID" value="CDU19632.1"/>
    <property type="molecule type" value="Genomic_DNA"/>
</dbReference>
<dbReference type="VEuPathDB" id="PlasmoDB:Py17XNL_001205319"/>
<dbReference type="Proteomes" id="UP000072904">
    <property type="component" value="Chromosome 12"/>
</dbReference>
<gene>
    <name evidence="6" type="ORF">PY17X_1247200</name>
    <name evidence="5" type="ORF">PYYM_1246400</name>
</gene>
<feature type="chain" id="PRO_5014502191" evidence="4">
    <location>
        <begin position="17"/>
        <end position="271"/>
    </location>
</feature>
<evidence type="ECO:0000256" key="2">
    <source>
        <dbReference type="ARBA" id="ARBA00022528"/>
    </source>
</evidence>
<dbReference type="GeneID" id="3791665"/>
<reference evidence="6" key="2">
    <citation type="submission" date="2014-05" db="EMBL/GenBank/DDBJ databases">
        <authorList>
            <person name="Aslett M.A."/>
            <person name="De Silva N."/>
        </authorList>
    </citation>
    <scope>NUCLEOTIDE SEQUENCE</scope>
    <source>
        <strain evidence="6">17X</strain>
    </source>
</reference>
<protein>
    <submittedName>
        <fullName evidence="6">Apicoplast TIC22 protein, putative</fullName>
    </submittedName>
</protein>
<dbReference type="VEuPathDB" id="PlasmoDB:PY00697"/>
<dbReference type="Proteomes" id="UP000072874">
    <property type="component" value="Chromosome 12"/>
</dbReference>
<evidence type="ECO:0000313" key="5">
    <source>
        <dbReference type="EMBL" id="CDU19632.1"/>
    </source>
</evidence>
<keyword evidence="2" id="KW-0150">Chloroplast</keyword>
<dbReference type="InterPro" id="IPR007378">
    <property type="entry name" value="Tic22-like"/>
</dbReference>
<dbReference type="OrthoDB" id="196308at2759"/>
<dbReference type="RefSeq" id="XP_022812747.1">
    <property type="nucleotide sequence ID" value="XM_022956916.1"/>
</dbReference>
<dbReference type="AlphaFoldDB" id="A0A078KB58"/>
<organism evidence="6 7">
    <name type="scientific">Plasmodium yoelii</name>
    <dbReference type="NCBI Taxonomy" id="5861"/>
    <lineage>
        <taxon>Eukaryota</taxon>
        <taxon>Sar</taxon>
        <taxon>Alveolata</taxon>
        <taxon>Apicomplexa</taxon>
        <taxon>Aconoidasida</taxon>
        <taxon>Haemosporida</taxon>
        <taxon>Plasmodiidae</taxon>
        <taxon>Plasmodium</taxon>
        <taxon>Plasmodium (Vinckeia)</taxon>
    </lineage>
</organism>
<dbReference type="KEGG" id="pyo:PY17X_1247200"/>
<dbReference type="VEuPathDB" id="PlasmoDB:PY17X_1247200"/>
<dbReference type="VEuPathDB" id="PlasmoDB:PYYM_1246400"/>
<name>A0A078KB58_PLAYE</name>
<evidence type="ECO:0000256" key="3">
    <source>
        <dbReference type="ARBA" id="ARBA00022640"/>
    </source>
</evidence>
<proteinExistence type="predicted"/>